<keyword evidence="7" id="KW-0927">Auxin signaling pathway</keyword>
<reference evidence="11 12" key="1">
    <citation type="submission" date="2024-01" db="EMBL/GenBank/DDBJ databases">
        <title>The genomes of 5 underutilized Papilionoideae crops provide insights into root nodulation and disease resistanc.</title>
        <authorList>
            <person name="Jiang F."/>
        </authorList>
    </citation>
    <scope>NUCLEOTIDE SEQUENCE [LARGE SCALE GENOMIC DNA]</scope>
    <source>
        <strain evidence="11">DUOXIRENSHENG_FW03</strain>
        <tissue evidence="11">Leaves</tissue>
    </source>
</reference>
<dbReference type="PANTHER" id="PTHR31651">
    <property type="match status" value="1"/>
</dbReference>
<evidence type="ECO:0000256" key="3">
    <source>
        <dbReference type="ARBA" id="ARBA00022692"/>
    </source>
</evidence>
<feature type="transmembrane region" description="Helical" evidence="10">
    <location>
        <begin position="395"/>
        <end position="419"/>
    </location>
</feature>
<comment type="function">
    <text evidence="8">Involved in cellular auxin homeostasis by regulating auxin metabolism. Regulates intracellular auxin accumulation at the endoplasmic reticulum and thus auxin availability for nuclear auxin signaling.</text>
</comment>
<dbReference type="PANTHER" id="PTHR31651:SF11">
    <property type="entry name" value="AUXIN EFFLUX CARRIER FAMILY PROTEIN"/>
    <property type="match status" value="1"/>
</dbReference>
<gene>
    <name evidence="11" type="ORF">VNO78_08582</name>
</gene>
<feature type="transmembrane region" description="Helical" evidence="10">
    <location>
        <begin position="74"/>
        <end position="95"/>
    </location>
</feature>
<keyword evidence="4" id="KW-0256">Endoplasmic reticulum</keyword>
<feature type="transmembrane region" description="Helical" evidence="10">
    <location>
        <begin position="44"/>
        <end position="62"/>
    </location>
</feature>
<evidence type="ECO:0000313" key="12">
    <source>
        <dbReference type="Proteomes" id="UP001386955"/>
    </source>
</evidence>
<feature type="transmembrane region" description="Helical" evidence="10">
    <location>
        <begin position="298"/>
        <end position="315"/>
    </location>
</feature>
<proteinExistence type="inferred from homology"/>
<evidence type="ECO:0000256" key="2">
    <source>
        <dbReference type="ARBA" id="ARBA00022448"/>
    </source>
</evidence>
<evidence type="ECO:0000256" key="8">
    <source>
        <dbReference type="ARBA" id="ARBA00025100"/>
    </source>
</evidence>
<evidence type="ECO:0008006" key="13">
    <source>
        <dbReference type="Google" id="ProtNLM"/>
    </source>
</evidence>
<name>A0AAN9SVF6_PSOTE</name>
<keyword evidence="3 10" id="KW-0812">Transmembrane</keyword>
<evidence type="ECO:0000256" key="10">
    <source>
        <dbReference type="SAM" id="Phobius"/>
    </source>
</evidence>
<evidence type="ECO:0000256" key="7">
    <source>
        <dbReference type="ARBA" id="ARBA00023294"/>
    </source>
</evidence>
<evidence type="ECO:0000256" key="1">
    <source>
        <dbReference type="ARBA" id="ARBA00004477"/>
    </source>
</evidence>
<protein>
    <recommendedName>
        <fullName evidence="13">Auxin efflux carrier family protein</fullName>
    </recommendedName>
</protein>
<dbReference type="Proteomes" id="UP001386955">
    <property type="component" value="Unassembled WGS sequence"/>
</dbReference>
<comment type="similarity">
    <text evidence="9">Belongs to the auxin efflux carrier (TC 2.A.69.2) family.</text>
</comment>
<evidence type="ECO:0000256" key="6">
    <source>
        <dbReference type="ARBA" id="ARBA00023136"/>
    </source>
</evidence>
<evidence type="ECO:0000313" key="11">
    <source>
        <dbReference type="EMBL" id="KAK7406946.1"/>
    </source>
</evidence>
<dbReference type="GO" id="GO:0009734">
    <property type="term" value="P:auxin-activated signaling pathway"/>
    <property type="evidence" value="ECO:0007669"/>
    <property type="project" value="UniProtKB-KW"/>
</dbReference>
<organism evidence="11 12">
    <name type="scientific">Psophocarpus tetragonolobus</name>
    <name type="common">Winged bean</name>
    <name type="synonym">Dolichos tetragonolobus</name>
    <dbReference type="NCBI Taxonomy" id="3891"/>
    <lineage>
        <taxon>Eukaryota</taxon>
        <taxon>Viridiplantae</taxon>
        <taxon>Streptophyta</taxon>
        <taxon>Embryophyta</taxon>
        <taxon>Tracheophyta</taxon>
        <taxon>Spermatophyta</taxon>
        <taxon>Magnoliopsida</taxon>
        <taxon>eudicotyledons</taxon>
        <taxon>Gunneridae</taxon>
        <taxon>Pentapetalae</taxon>
        <taxon>rosids</taxon>
        <taxon>fabids</taxon>
        <taxon>Fabales</taxon>
        <taxon>Fabaceae</taxon>
        <taxon>Papilionoideae</taxon>
        <taxon>50 kb inversion clade</taxon>
        <taxon>NPAAA clade</taxon>
        <taxon>indigoferoid/millettioid clade</taxon>
        <taxon>Phaseoleae</taxon>
        <taxon>Psophocarpus</taxon>
    </lineage>
</organism>
<dbReference type="InterPro" id="IPR004776">
    <property type="entry name" value="Mem_transp_PIN-like"/>
</dbReference>
<dbReference type="EMBL" id="JAYMYS010000002">
    <property type="protein sequence ID" value="KAK7406946.1"/>
    <property type="molecule type" value="Genomic_DNA"/>
</dbReference>
<dbReference type="GO" id="GO:0005789">
    <property type="term" value="C:endoplasmic reticulum membrane"/>
    <property type="evidence" value="ECO:0007669"/>
    <property type="project" value="UniProtKB-SubCell"/>
</dbReference>
<feature type="transmembrane region" description="Helical" evidence="10">
    <location>
        <begin position="107"/>
        <end position="128"/>
    </location>
</feature>
<evidence type="ECO:0000256" key="9">
    <source>
        <dbReference type="ARBA" id="ARBA00025752"/>
    </source>
</evidence>
<feature type="transmembrane region" description="Helical" evidence="10">
    <location>
        <begin position="254"/>
        <end position="278"/>
    </location>
</feature>
<sequence length="420" mass="45901">MGFVELLEVAAMPVVQVLLISALGALMATHYFDHLLSEDIRKALNKIVFFIFTPSLIFSSFAQSVSLEDMISWWFMPINVGLTFLIGGIIGWILVKLLKPNLKVEGLIIAACSSGNMGNLPIVVVPAICNEKGSPFGSRDVCHNNALSYASFSMALGGIFVWTYTFQTIKSRSMKFKALEAEAAEILKVPNKDFDANAETHLLKDNDSEIEVPPSAHYIGDTENQIIVDQDQCNISKKGTGSLWHRMVEVISHFLAELMSPPAIATFSGFIFGAVAWLRNIIVGDNAPLRVIQDSLQLLGNGTIPCITLLLGGNLTQGFKSSSVKPLTLISIIIARLFLLPVIGLFIVRAAANLGLLPVDPLFQYVLVMQYAMPPAMNISTMAQLFDVGNEECSVILLWTYSAAVIALTAWSTFLLWLLS</sequence>
<accession>A0AAN9SVF6</accession>
<keyword evidence="5 10" id="KW-1133">Transmembrane helix</keyword>
<feature type="transmembrane region" description="Helical" evidence="10">
    <location>
        <begin position="12"/>
        <end position="32"/>
    </location>
</feature>
<evidence type="ECO:0000256" key="4">
    <source>
        <dbReference type="ARBA" id="ARBA00022824"/>
    </source>
</evidence>
<dbReference type="AlphaFoldDB" id="A0AAN9SVF6"/>
<evidence type="ECO:0000256" key="5">
    <source>
        <dbReference type="ARBA" id="ARBA00022989"/>
    </source>
</evidence>
<feature type="transmembrane region" description="Helical" evidence="10">
    <location>
        <begin position="148"/>
        <end position="166"/>
    </location>
</feature>
<dbReference type="Pfam" id="PF03547">
    <property type="entry name" value="Mem_trans"/>
    <property type="match status" value="1"/>
</dbReference>
<comment type="subcellular location">
    <subcellularLocation>
        <location evidence="1">Endoplasmic reticulum membrane</location>
        <topology evidence="1">Multi-pass membrane protein</topology>
    </subcellularLocation>
</comment>
<feature type="transmembrane region" description="Helical" evidence="10">
    <location>
        <begin position="327"/>
        <end position="350"/>
    </location>
</feature>
<dbReference type="InterPro" id="IPR045033">
    <property type="entry name" value="PILS1/3/4/5/7"/>
</dbReference>
<keyword evidence="12" id="KW-1185">Reference proteome</keyword>
<keyword evidence="2" id="KW-0813">Transport</keyword>
<comment type="caution">
    <text evidence="11">The sequence shown here is derived from an EMBL/GenBank/DDBJ whole genome shotgun (WGS) entry which is preliminary data.</text>
</comment>
<keyword evidence="6 10" id="KW-0472">Membrane</keyword>
<dbReference type="GO" id="GO:0080162">
    <property type="term" value="P:endoplasmic reticulum to cytosol auxin transport"/>
    <property type="evidence" value="ECO:0007669"/>
    <property type="project" value="InterPro"/>
</dbReference>